<evidence type="ECO:0000256" key="3">
    <source>
        <dbReference type="ARBA" id="ARBA00023125"/>
    </source>
</evidence>
<feature type="non-terminal residue" evidence="7">
    <location>
        <position position="1"/>
    </location>
</feature>
<keyword evidence="3" id="KW-0238">DNA-binding</keyword>
<keyword evidence="8" id="KW-1185">Reference proteome</keyword>
<organism evidence="7 8">
    <name type="scientific">Brassica rapa subsp. trilocularis</name>
    <dbReference type="NCBI Taxonomy" id="1813537"/>
    <lineage>
        <taxon>Eukaryota</taxon>
        <taxon>Viridiplantae</taxon>
        <taxon>Streptophyta</taxon>
        <taxon>Embryophyta</taxon>
        <taxon>Tracheophyta</taxon>
        <taxon>Spermatophyta</taxon>
        <taxon>Magnoliopsida</taxon>
        <taxon>eudicotyledons</taxon>
        <taxon>Gunneridae</taxon>
        <taxon>Pentapetalae</taxon>
        <taxon>rosids</taxon>
        <taxon>malvids</taxon>
        <taxon>Brassicales</taxon>
        <taxon>Brassicaceae</taxon>
        <taxon>Brassiceae</taxon>
        <taxon>Brassica</taxon>
    </lineage>
</organism>
<dbReference type="SUPFAM" id="SSF46785">
    <property type="entry name" value="Winged helix' DNA-binding domain"/>
    <property type="match status" value="2"/>
</dbReference>
<dbReference type="Gene3D" id="1.10.10.10">
    <property type="entry name" value="Winged helix-like DNA-binding domain superfamily/Winged helix DNA-binding domain"/>
    <property type="match status" value="2"/>
</dbReference>
<dbReference type="Pfam" id="PF00447">
    <property type="entry name" value="HSF_DNA-bind"/>
    <property type="match status" value="2"/>
</dbReference>
<dbReference type="InterPro" id="IPR000232">
    <property type="entry name" value="HSF_DNA-bd"/>
</dbReference>
<evidence type="ECO:0000313" key="8">
    <source>
        <dbReference type="Proteomes" id="UP000823674"/>
    </source>
</evidence>
<dbReference type="InterPro" id="IPR036388">
    <property type="entry name" value="WH-like_DNA-bd_sf"/>
</dbReference>
<keyword evidence="2" id="KW-0346">Stress response</keyword>
<feature type="domain" description="HSF-type DNA-binding" evidence="6">
    <location>
        <begin position="157"/>
        <end position="253"/>
    </location>
</feature>
<comment type="subcellular location">
    <subcellularLocation>
        <location evidence="1">Nucleus</location>
    </subcellularLocation>
</comment>
<evidence type="ECO:0000259" key="6">
    <source>
        <dbReference type="SMART" id="SM00415"/>
    </source>
</evidence>
<proteinExistence type="inferred from homology"/>
<name>A0ABQ7NSH3_BRACM</name>
<dbReference type="SMART" id="SM00415">
    <property type="entry name" value="HSF"/>
    <property type="match status" value="2"/>
</dbReference>
<dbReference type="PANTHER" id="PTHR10015">
    <property type="entry name" value="HEAT SHOCK TRANSCRIPTION FACTOR"/>
    <property type="match status" value="1"/>
</dbReference>
<comment type="similarity">
    <text evidence="5">Belongs to the HSF family.</text>
</comment>
<accession>A0ABQ7NSH3</accession>
<evidence type="ECO:0000256" key="2">
    <source>
        <dbReference type="ARBA" id="ARBA00023016"/>
    </source>
</evidence>
<dbReference type="InterPro" id="IPR036390">
    <property type="entry name" value="WH_DNA-bd_sf"/>
</dbReference>
<gene>
    <name evidence="7" type="primary">A01p012250.1_BraROA</name>
    <name evidence="7" type="ORF">IGI04_001038</name>
</gene>
<evidence type="ECO:0000256" key="4">
    <source>
        <dbReference type="ARBA" id="ARBA00023242"/>
    </source>
</evidence>
<reference evidence="7 8" key="1">
    <citation type="submission" date="2021-03" db="EMBL/GenBank/DDBJ databases">
        <authorList>
            <person name="King G.J."/>
            <person name="Bancroft I."/>
            <person name="Baten A."/>
            <person name="Bloomfield J."/>
            <person name="Borpatragohain P."/>
            <person name="He Z."/>
            <person name="Irish N."/>
            <person name="Irwin J."/>
            <person name="Liu K."/>
            <person name="Mauleon R.P."/>
            <person name="Moore J."/>
            <person name="Morris R."/>
            <person name="Ostergaard L."/>
            <person name="Wang B."/>
            <person name="Wells R."/>
        </authorList>
    </citation>
    <scope>NUCLEOTIDE SEQUENCE [LARGE SCALE GENOMIC DNA]</scope>
    <source>
        <strain evidence="7">R-o-18</strain>
        <tissue evidence="7">Leaf</tissue>
    </source>
</reference>
<dbReference type="EMBL" id="JADBGQ010000001">
    <property type="protein sequence ID" value="KAG5413471.1"/>
    <property type="molecule type" value="Genomic_DNA"/>
</dbReference>
<evidence type="ECO:0000256" key="5">
    <source>
        <dbReference type="RuleBase" id="RU004020"/>
    </source>
</evidence>
<protein>
    <recommendedName>
        <fullName evidence="6">HSF-type DNA-binding domain-containing protein</fullName>
    </recommendedName>
</protein>
<evidence type="ECO:0000313" key="7">
    <source>
        <dbReference type="EMBL" id="KAG5413471.1"/>
    </source>
</evidence>
<dbReference type="Proteomes" id="UP000823674">
    <property type="component" value="Chromosome A01"/>
</dbReference>
<dbReference type="PANTHER" id="PTHR10015:SF384">
    <property type="entry name" value="DNA-BINDING PROTEIN-RELATED"/>
    <property type="match status" value="1"/>
</dbReference>
<evidence type="ECO:0000256" key="1">
    <source>
        <dbReference type="ARBA" id="ARBA00004123"/>
    </source>
</evidence>
<comment type="caution">
    <text evidence="7">The sequence shown here is derived from an EMBL/GenBank/DDBJ whole genome shotgun (WGS) entry which is preliminary data.</text>
</comment>
<keyword evidence="4" id="KW-0539">Nucleus</keyword>
<dbReference type="PRINTS" id="PR00056">
    <property type="entry name" value="HSFDOMAIN"/>
</dbReference>
<feature type="domain" description="HSF-type DNA-binding" evidence="6">
    <location>
        <begin position="12"/>
        <end position="108"/>
    </location>
</feature>
<sequence length="577" mass="67233">TLGFEACLGVEGMLQFHVAIYEIVDDPSLDSTISWSKSNKSFIIWNPKELFTKKILKRFFCCNLSQFITELDTYGFVRIEGSDEQLEFGHKQYFVRGKPELLKKMRLQAAMNRMKKSAKKAKARAEAEKNGSMTVRREPRIIIDADEVRMRAMAWMSLSQFYTGIYKVVDDPSLDSIISWSESNKSFVIWDPKELVEKKILRRFFRNKLSHFIKDLKSHGFVRIKGSDEHLEFGHEQYFVRGKPELMIKLRRKVAWGRVKKDLKAAKARAKAEAEKKGCVGDQPSYRKMCLEDAPIYTRWWMILVGFNNLMEQKQQWFRHLESSRANRKKVCFEILLPRVVTTTSKDEVRASIRCIGRCIDNMEISLNDYEVIVEDKVDRPEVSSSEDLSHDQLRSNATLLLKYFKNRTLEYFFAAFFPPDITHVDDAMAQFGLIRSHLENCESLIYKVMMEAYDCIASSEDEDSGLTLLMMCHGFVRIKGSEHLEFGHKQYFVRGKPELLKKMRLEAAMNRMKKSAQRAKARAEAEKNGSVTVRREPRIIINADEARMRYKQIFESSSSSTIAKTPLENRFRHLRI</sequence>